<protein>
    <submittedName>
        <fullName evidence="2">(rape) hypothetical protein</fullName>
    </submittedName>
</protein>
<evidence type="ECO:0000256" key="1">
    <source>
        <dbReference type="SAM" id="Phobius"/>
    </source>
</evidence>
<keyword evidence="1" id="KW-1133">Transmembrane helix</keyword>
<feature type="transmembrane region" description="Helical" evidence="1">
    <location>
        <begin position="20"/>
        <end position="46"/>
    </location>
</feature>
<reference evidence="2" key="1">
    <citation type="submission" date="2021-01" db="EMBL/GenBank/DDBJ databases">
        <authorList>
            <consortium name="Genoscope - CEA"/>
            <person name="William W."/>
        </authorList>
    </citation>
    <scope>NUCLEOTIDE SEQUENCE</scope>
</reference>
<gene>
    <name evidence="2" type="ORF">DARMORV10_C06P47800.1</name>
</gene>
<name>A0A816QUQ5_BRANA</name>
<keyword evidence="1" id="KW-0812">Transmembrane</keyword>
<dbReference type="EMBL" id="HG994370">
    <property type="protein sequence ID" value="CAF2064630.1"/>
    <property type="molecule type" value="Genomic_DNA"/>
</dbReference>
<dbReference type="Proteomes" id="UP001295469">
    <property type="component" value="Chromosome C06"/>
</dbReference>
<dbReference type="AlphaFoldDB" id="A0A816QUQ5"/>
<accession>A0A816QUQ5</accession>
<evidence type="ECO:0000313" key="2">
    <source>
        <dbReference type="EMBL" id="CAF2064630.1"/>
    </source>
</evidence>
<organism evidence="2">
    <name type="scientific">Brassica napus</name>
    <name type="common">Rape</name>
    <dbReference type="NCBI Taxonomy" id="3708"/>
    <lineage>
        <taxon>Eukaryota</taxon>
        <taxon>Viridiplantae</taxon>
        <taxon>Streptophyta</taxon>
        <taxon>Embryophyta</taxon>
        <taxon>Tracheophyta</taxon>
        <taxon>Spermatophyta</taxon>
        <taxon>Magnoliopsida</taxon>
        <taxon>eudicotyledons</taxon>
        <taxon>Gunneridae</taxon>
        <taxon>Pentapetalae</taxon>
        <taxon>rosids</taxon>
        <taxon>malvids</taxon>
        <taxon>Brassicales</taxon>
        <taxon>Brassicaceae</taxon>
        <taxon>Brassiceae</taxon>
        <taxon>Brassica</taxon>
    </lineage>
</organism>
<sequence>MSMLILLRIHSETLVHICYYLSLVICELVPCGMPLASLLVLAASFWRQLEKNWNMGSCE</sequence>
<keyword evidence="1" id="KW-0472">Membrane</keyword>
<proteinExistence type="predicted"/>